<dbReference type="KEGG" id="puo:RZN69_18265"/>
<keyword evidence="11" id="KW-1185">Reference proteome</keyword>
<comment type="catalytic activity">
    <reaction evidence="1 9">
        <text>D-mannonate = 2-dehydro-3-deoxy-D-gluconate + H2O</text>
        <dbReference type="Rhea" id="RHEA:20097"/>
        <dbReference type="ChEBI" id="CHEBI:15377"/>
        <dbReference type="ChEBI" id="CHEBI:17767"/>
        <dbReference type="ChEBI" id="CHEBI:57990"/>
        <dbReference type="EC" id="4.2.1.8"/>
    </reaction>
</comment>
<dbReference type="GO" id="GO:0042840">
    <property type="term" value="P:D-glucuronate catabolic process"/>
    <property type="evidence" value="ECO:0007669"/>
    <property type="project" value="TreeGrafter"/>
</dbReference>
<dbReference type="NCBIfam" id="TIGR00695">
    <property type="entry name" value="uxuA"/>
    <property type="match status" value="1"/>
</dbReference>
<evidence type="ECO:0000256" key="8">
    <source>
        <dbReference type="ARBA" id="ARBA00023239"/>
    </source>
</evidence>
<evidence type="ECO:0000256" key="9">
    <source>
        <dbReference type="HAMAP-Rule" id="MF_00106"/>
    </source>
</evidence>
<dbReference type="AlphaFoldDB" id="A0AAQ3LAX8"/>
<dbReference type="GO" id="GO:0008927">
    <property type="term" value="F:mannonate dehydratase activity"/>
    <property type="evidence" value="ECO:0007669"/>
    <property type="project" value="UniProtKB-UniRule"/>
</dbReference>
<dbReference type="EMBL" id="CP136920">
    <property type="protein sequence ID" value="WOO40570.1"/>
    <property type="molecule type" value="Genomic_DNA"/>
</dbReference>
<dbReference type="InterPro" id="IPR036237">
    <property type="entry name" value="Xyl_isomerase-like_sf"/>
</dbReference>
<keyword evidence="6 9" id="KW-0408">Iron</keyword>
<dbReference type="Proteomes" id="UP001304300">
    <property type="component" value="Chromosome"/>
</dbReference>
<comment type="cofactor">
    <cofactor evidence="9">
        <name>Fe(2+)</name>
        <dbReference type="ChEBI" id="CHEBI:29033"/>
    </cofactor>
    <cofactor evidence="9">
        <name>Mn(2+)</name>
        <dbReference type="ChEBI" id="CHEBI:29035"/>
    </cofactor>
</comment>
<proteinExistence type="inferred from homology"/>
<dbReference type="Gene3D" id="3.20.20.150">
    <property type="entry name" value="Divalent-metal-dependent TIM barrel enzymes"/>
    <property type="match status" value="2"/>
</dbReference>
<evidence type="ECO:0000256" key="3">
    <source>
        <dbReference type="ARBA" id="ARBA00004892"/>
    </source>
</evidence>
<dbReference type="PANTHER" id="PTHR30387:SF2">
    <property type="entry name" value="MANNONATE DEHYDRATASE"/>
    <property type="match status" value="1"/>
</dbReference>
<protein>
    <recommendedName>
        <fullName evidence="5 9">Mannonate dehydratase</fullName>
        <ecNumber evidence="5 9">4.2.1.8</ecNumber>
    </recommendedName>
    <alternativeName>
        <fullName evidence="9">D-mannonate hydro-lyase</fullName>
    </alternativeName>
</protein>
<comment type="pathway">
    <text evidence="3 9">Carbohydrate metabolism; pentose and glucuronate interconversion.</text>
</comment>
<gene>
    <name evidence="9 10" type="primary">uxuA</name>
    <name evidence="10" type="ORF">RZN69_18265</name>
</gene>
<dbReference type="InterPro" id="IPR004628">
    <property type="entry name" value="Man_deHydtase"/>
</dbReference>
<dbReference type="NCBIfam" id="NF003027">
    <property type="entry name" value="PRK03906.1"/>
    <property type="match status" value="1"/>
</dbReference>
<evidence type="ECO:0000313" key="10">
    <source>
        <dbReference type="EMBL" id="WOO40570.1"/>
    </source>
</evidence>
<dbReference type="Pfam" id="PF03786">
    <property type="entry name" value="UxuA"/>
    <property type="match status" value="1"/>
</dbReference>
<evidence type="ECO:0000256" key="2">
    <source>
        <dbReference type="ARBA" id="ARBA00002713"/>
    </source>
</evidence>
<sequence length="396" mass="44544">MVLMRESMRWFGPDDPVSLRDIRQCGCQGVMTALHQFSYGEAWPIEAIRSRKAKLESHELKWLAAESVPISEDIKTRTGDFKKHLENYKATICNLGAEGIDTVIYNFMPVLDWVRTDMAYALEDGAQTLYYDPVKFAIFDIYILGRRTAEADYSKEQIAKASTIYKGMSLGDKDKFTQTIIDVFPGRQFGYSIDDIRTMLQRYHSVPRKQLYEHLRLFLEEIIPVCEASGVRMAIHPDDPPWSLVGLPRIASTESDLCNVIGVVDSPSNGICLCAGSLSCREDNDLPGIVDRLGHRINALHLRSTQRQTDGSFYEATHLDGSVDMVSVVTGILKEQTRRQEEGRKDAQLAFRPDHGRVMLDDLGKPPLVTPGYTCIGRLRGLSEIRGLQRGLAAIL</sequence>
<dbReference type="PANTHER" id="PTHR30387">
    <property type="entry name" value="MANNONATE DEHYDRATASE"/>
    <property type="match status" value="1"/>
</dbReference>
<evidence type="ECO:0000256" key="6">
    <source>
        <dbReference type="ARBA" id="ARBA00023004"/>
    </source>
</evidence>
<comment type="similarity">
    <text evidence="4 9">Belongs to the mannonate dehydratase family.</text>
</comment>
<dbReference type="PIRSF" id="PIRSF016049">
    <property type="entry name" value="Man_dehyd"/>
    <property type="match status" value="1"/>
</dbReference>
<comment type="function">
    <text evidence="2 9">Catalyzes the dehydration of D-mannonate.</text>
</comment>
<evidence type="ECO:0000256" key="4">
    <source>
        <dbReference type="ARBA" id="ARBA00007389"/>
    </source>
</evidence>
<evidence type="ECO:0000313" key="11">
    <source>
        <dbReference type="Proteomes" id="UP001304300"/>
    </source>
</evidence>
<keyword evidence="7 9" id="KW-0464">Manganese</keyword>
<dbReference type="EC" id="4.2.1.8" evidence="5 9"/>
<accession>A0AAQ3LAX8</accession>
<organism evidence="10 11">
    <name type="scientific">Rubellicoccus peritrichatus</name>
    <dbReference type="NCBI Taxonomy" id="3080537"/>
    <lineage>
        <taxon>Bacteria</taxon>
        <taxon>Pseudomonadati</taxon>
        <taxon>Verrucomicrobiota</taxon>
        <taxon>Opitutia</taxon>
        <taxon>Puniceicoccales</taxon>
        <taxon>Cerasicoccaceae</taxon>
        <taxon>Rubellicoccus</taxon>
    </lineage>
</organism>
<dbReference type="SUPFAM" id="SSF51658">
    <property type="entry name" value="Xylose isomerase-like"/>
    <property type="match status" value="1"/>
</dbReference>
<dbReference type="HAMAP" id="MF_00106">
    <property type="entry name" value="UxuA"/>
    <property type="match status" value="1"/>
</dbReference>
<reference evidence="10 11" key="1">
    <citation type="submission" date="2023-10" db="EMBL/GenBank/DDBJ databases">
        <title>Rubellicoccus peritrichatus gen. nov., sp. nov., isolated from an algae of coral reef tank.</title>
        <authorList>
            <person name="Luo J."/>
        </authorList>
    </citation>
    <scope>NUCLEOTIDE SEQUENCE [LARGE SCALE GENOMIC DNA]</scope>
    <source>
        <strain evidence="10 11">CR14</strain>
    </source>
</reference>
<dbReference type="GO" id="GO:0008198">
    <property type="term" value="F:ferrous iron binding"/>
    <property type="evidence" value="ECO:0007669"/>
    <property type="project" value="TreeGrafter"/>
</dbReference>
<name>A0AAQ3LAX8_9BACT</name>
<evidence type="ECO:0000256" key="7">
    <source>
        <dbReference type="ARBA" id="ARBA00023211"/>
    </source>
</evidence>
<dbReference type="RefSeq" id="WP_317832674.1">
    <property type="nucleotide sequence ID" value="NZ_CP136920.1"/>
</dbReference>
<evidence type="ECO:0000256" key="5">
    <source>
        <dbReference type="ARBA" id="ARBA00012927"/>
    </source>
</evidence>
<dbReference type="GO" id="GO:0030145">
    <property type="term" value="F:manganese ion binding"/>
    <property type="evidence" value="ECO:0007669"/>
    <property type="project" value="TreeGrafter"/>
</dbReference>
<keyword evidence="8 9" id="KW-0456">Lyase</keyword>
<evidence type="ECO:0000256" key="1">
    <source>
        <dbReference type="ARBA" id="ARBA00001794"/>
    </source>
</evidence>